<dbReference type="AlphaFoldDB" id="A0A6L2NV99"/>
<reference evidence="3" key="1">
    <citation type="journal article" date="2019" name="Sci. Rep.">
        <title>Draft genome of Tanacetum cinerariifolium, the natural source of mosquito coil.</title>
        <authorList>
            <person name="Yamashiro T."/>
            <person name="Shiraishi A."/>
            <person name="Satake H."/>
            <person name="Nakayama K."/>
        </authorList>
    </citation>
    <scope>NUCLEOTIDE SEQUENCE</scope>
</reference>
<dbReference type="EMBL" id="BKCJ010010147">
    <property type="protein sequence ID" value="GEU90261.1"/>
    <property type="molecule type" value="Genomic_DNA"/>
</dbReference>
<accession>A0A6L2NV99</accession>
<feature type="region of interest" description="Disordered" evidence="1">
    <location>
        <begin position="30"/>
        <end position="52"/>
    </location>
</feature>
<dbReference type="Pfam" id="PF07727">
    <property type="entry name" value="RVT_2"/>
    <property type="match status" value="1"/>
</dbReference>
<comment type="caution">
    <text evidence="3">The sequence shown here is derived from an EMBL/GenBank/DDBJ whole genome shotgun (WGS) entry which is preliminary data.</text>
</comment>
<evidence type="ECO:0000259" key="2">
    <source>
        <dbReference type="Pfam" id="PF07727"/>
    </source>
</evidence>
<evidence type="ECO:0000313" key="3">
    <source>
        <dbReference type="EMBL" id="GEU90261.1"/>
    </source>
</evidence>
<dbReference type="InterPro" id="IPR013103">
    <property type="entry name" value="RVT_2"/>
</dbReference>
<proteinExistence type="predicted"/>
<evidence type="ECO:0000256" key="1">
    <source>
        <dbReference type="SAM" id="MobiDB-lite"/>
    </source>
</evidence>
<gene>
    <name evidence="3" type="ORF">Tci_062239</name>
</gene>
<organism evidence="3">
    <name type="scientific">Tanacetum cinerariifolium</name>
    <name type="common">Dalmatian daisy</name>
    <name type="synonym">Chrysanthemum cinerariifolium</name>
    <dbReference type="NCBI Taxonomy" id="118510"/>
    <lineage>
        <taxon>Eukaryota</taxon>
        <taxon>Viridiplantae</taxon>
        <taxon>Streptophyta</taxon>
        <taxon>Embryophyta</taxon>
        <taxon>Tracheophyta</taxon>
        <taxon>Spermatophyta</taxon>
        <taxon>Magnoliopsida</taxon>
        <taxon>eudicotyledons</taxon>
        <taxon>Gunneridae</taxon>
        <taxon>Pentapetalae</taxon>
        <taxon>asterids</taxon>
        <taxon>campanulids</taxon>
        <taxon>Asterales</taxon>
        <taxon>Asteraceae</taxon>
        <taxon>Asteroideae</taxon>
        <taxon>Anthemideae</taxon>
        <taxon>Anthemidinae</taxon>
        <taxon>Tanacetum</taxon>
    </lineage>
</organism>
<sequence length="400" mass="45450">MQDSDKPKGNNVVGPSVVNMVEHNNFSRKPRHLKKNCKGGRVGNKDNGLGTNGLGDGYSNSLKGQHMFNKSFYVYYVTYVSEAYYVQDDDVVWWVDSRATLHDAIFDENRFSSVFRPSQRFLVKGTKEFSGSMVTDEKETTNDEMDSIMGNNTWVLADLRRVARISTIRLLIAMASIYNLVIHQMDVKTALLNCDLDKEVYMNQPQGFIMLGILSSRFSIKDMREADAILVSTPMDTSEKLMPNNSQCWKVTLMQAGSATLKKIHLQVDWWWFNFLGFQETNCNTGLTMESEFMALRAAGKEAKWLKNLIFKILLWSKPIAPIFIFCDSVATLAKAYNQMYNGKSKHLSVRHSMIHELIMNMLVSIEFVRSQQKLANHLTKGLARDLVINSAEGMGLKSN</sequence>
<name>A0A6L2NV99_TANCI</name>
<dbReference type="CDD" id="cd09272">
    <property type="entry name" value="RNase_HI_RT_Ty1"/>
    <property type="match status" value="1"/>
</dbReference>
<protein>
    <submittedName>
        <fullName evidence="3">Zinc finger, CCHC-type</fullName>
    </submittedName>
</protein>
<feature type="domain" description="Reverse transcriptase Ty1/copia-type" evidence="2">
    <location>
        <begin position="162"/>
        <end position="210"/>
    </location>
</feature>